<name>A0A0F9KXB4_9ZZZZ</name>
<feature type="domain" description="Putative regulatory protein FmdB zinc ribbon" evidence="1">
    <location>
        <begin position="1"/>
        <end position="39"/>
    </location>
</feature>
<evidence type="ECO:0000313" key="2">
    <source>
        <dbReference type="EMBL" id="KKM86964.1"/>
    </source>
</evidence>
<evidence type="ECO:0000259" key="1">
    <source>
        <dbReference type="SMART" id="SM00834"/>
    </source>
</evidence>
<comment type="caution">
    <text evidence="2">The sequence shown here is derived from an EMBL/GenBank/DDBJ whole genome shotgun (WGS) entry which is preliminary data.</text>
</comment>
<organism evidence="2">
    <name type="scientific">marine sediment metagenome</name>
    <dbReference type="NCBI Taxonomy" id="412755"/>
    <lineage>
        <taxon>unclassified sequences</taxon>
        <taxon>metagenomes</taxon>
        <taxon>ecological metagenomes</taxon>
    </lineage>
</organism>
<accession>A0A0F9KXB4</accession>
<protein>
    <recommendedName>
        <fullName evidence="1">Putative regulatory protein FmdB zinc ribbon domain-containing protein</fullName>
    </recommendedName>
</protein>
<sequence length="79" mass="8954">MPLYQYQCPCGNEFERLARMDARRDVRCSCGKTPELKVSSFSNRSAEYFTAVGHDGSIIAQRQTTERTPMAVMPNGVEY</sequence>
<dbReference type="NCBIfam" id="TIGR02605">
    <property type="entry name" value="CxxC_CxxC_SSSS"/>
    <property type="match status" value="1"/>
</dbReference>
<dbReference type="EMBL" id="LAZR01007174">
    <property type="protein sequence ID" value="KKM86964.1"/>
    <property type="molecule type" value="Genomic_DNA"/>
</dbReference>
<dbReference type="AlphaFoldDB" id="A0A0F9KXB4"/>
<reference evidence="2" key="1">
    <citation type="journal article" date="2015" name="Nature">
        <title>Complex archaea that bridge the gap between prokaryotes and eukaryotes.</title>
        <authorList>
            <person name="Spang A."/>
            <person name="Saw J.H."/>
            <person name="Jorgensen S.L."/>
            <person name="Zaremba-Niedzwiedzka K."/>
            <person name="Martijn J."/>
            <person name="Lind A.E."/>
            <person name="van Eijk R."/>
            <person name="Schleper C."/>
            <person name="Guy L."/>
            <person name="Ettema T.J."/>
        </authorList>
    </citation>
    <scope>NUCLEOTIDE SEQUENCE</scope>
</reference>
<dbReference type="SMART" id="SM00834">
    <property type="entry name" value="CxxC_CXXC_SSSS"/>
    <property type="match status" value="1"/>
</dbReference>
<proteinExistence type="predicted"/>
<dbReference type="InterPro" id="IPR013429">
    <property type="entry name" value="Regulatory_FmdB_Zinc_ribbon"/>
</dbReference>
<gene>
    <name evidence="2" type="ORF">LCGC14_1273680</name>
</gene>